<protein>
    <submittedName>
        <fullName evidence="9">Ferredoxin</fullName>
    </submittedName>
</protein>
<dbReference type="RefSeq" id="WP_213542993.1">
    <property type="nucleotide sequence ID" value="NZ_AP023420.1"/>
</dbReference>
<evidence type="ECO:0000256" key="4">
    <source>
        <dbReference type="ARBA" id="ARBA00022737"/>
    </source>
</evidence>
<accession>A0A810QD39</accession>
<dbReference type="GO" id="GO:0051539">
    <property type="term" value="F:4 iron, 4 sulfur cluster binding"/>
    <property type="evidence" value="ECO:0007669"/>
    <property type="project" value="UniProtKB-KW"/>
</dbReference>
<sequence length="69" mass="7438">MSAIRKKRKAFITQEDCVACGCCVKTCPVGAIQIMRGIMAQVNMDKCLGCGKCAKECPASVIQIREVEA</sequence>
<dbReference type="Proteomes" id="UP000679848">
    <property type="component" value="Chromosome"/>
</dbReference>
<keyword evidence="7" id="KW-0411">Iron-sulfur</keyword>
<dbReference type="KEGG" id="pfaa:MM59RIKEN_14110"/>
<dbReference type="AlphaFoldDB" id="A0A810QD39"/>
<reference evidence="9" key="1">
    <citation type="submission" date="2020-09" db="EMBL/GenBank/DDBJ databases">
        <title>New species isolated from human feces.</title>
        <authorList>
            <person name="Kitahara M."/>
            <person name="Shigeno Y."/>
            <person name="Shime M."/>
            <person name="Matsumoto Y."/>
            <person name="Nakamura S."/>
            <person name="Motooka D."/>
            <person name="Fukuoka S."/>
            <person name="Nishikawa H."/>
            <person name="Benno Y."/>
        </authorList>
    </citation>
    <scope>NUCLEOTIDE SEQUENCE</scope>
    <source>
        <strain evidence="9">MM59</strain>
    </source>
</reference>
<dbReference type="PANTHER" id="PTHR43687:SF6">
    <property type="entry name" value="L-ASPARTATE SEMIALDEHYDE SULFURTRANSFERASE IRON-SULFUR SUBUNIT"/>
    <property type="match status" value="1"/>
</dbReference>
<name>A0A810QD39_9FIRM</name>
<dbReference type="SUPFAM" id="SSF54862">
    <property type="entry name" value="4Fe-4S ferredoxins"/>
    <property type="match status" value="1"/>
</dbReference>
<keyword evidence="3" id="KW-0479">Metal-binding</keyword>
<proteinExistence type="predicted"/>
<evidence type="ECO:0000256" key="7">
    <source>
        <dbReference type="ARBA" id="ARBA00023014"/>
    </source>
</evidence>
<feature type="domain" description="4Fe-4S ferredoxin-type" evidence="8">
    <location>
        <begin position="38"/>
        <end position="67"/>
    </location>
</feature>
<keyword evidence="1" id="KW-0813">Transport</keyword>
<evidence type="ECO:0000313" key="10">
    <source>
        <dbReference type="Proteomes" id="UP000679848"/>
    </source>
</evidence>
<evidence type="ECO:0000256" key="2">
    <source>
        <dbReference type="ARBA" id="ARBA00022485"/>
    </source>
</evidence>
<evidence type="ECO:0000313" key="9">
    <source>
        <dbReference type="EMBL" id="BCK84092.1"/>
    </source>
</evidence>
<dbReference type="PANTHER" id="PTHR43687">
    <property type="entry name" value="ADENYLYLSULFATE REDUCTASE, BETA SUBUNIT"/>
    <property type="match status" value="1"/>
</dbReference>
<dbReference type="EMBL" id="AP023420">
    <property type="protein sequence ID" value="BCK84092.1"/>
    <property type="molecule type" value="Genomic_DNA"/>
</dbReference>
<organism evidence="9 10">
    <name type="scientific">Pusillibacter faecalis</name>
    <dbReference type="NCBI Taxonomy" id="2714358"/>
    <lineage>
        <taxon>Bacteria</taxon>
        <taxon>Bacillati</taxon>
        <taxon>Bacillota</taxon>
        <taxon>Clostridia</taxon>
        <taxon>Eubacteriales</taxon>
        <taxon>Oscillospiraceae</taxon>
        <taxon>Pusillibacter</taxon>
    </lineage>
</organism>
<keyword evidence="5" id="KW-0249">Electron transport</keyword>
<feature type="domain" description="4Fe-4S ferredoxin-type" evidence="8">
    <location>
        <begin position="8"/>
        <end position="37"/>
    </location>
</feature>
<dbReference type="Gene3D" id="3.30.70.20">
    <property type="match status" value="2"/>
</dbReference>
<evidence type="ECO:0000256" key="1">
    <source>
        <dbReference type="ARBA" id="ARBA00022448"/>
    </source>
</evidence>
<keyword evidence="10" id="KW-1185">Reference proteome</keyword>
<dbReference type="PROSITE" id="PS00198">
    <property type="entry name" value="4FE4S_FER_1"/>
    <property type="match status" value="1"/>
</dbReference>
<gene>
    <name evidence="9" type="ORF">MM59RIKEN_14110</name>
</gene>
<evidence type="ECO:0000256" key="6">
    <source>
        <dbReference type="ARBA" id="ARBA00023004"/>
    </source>
</evidence>
<evidence type="ECO:0000256" key="3">
    <source>
        <dbReference type="ARBA" id="ARBA00022723"/>
    </source>
</evidence>
<dbReference type="GO" id="GO:0046872">
    <property type="term" value="F:metal ion binding"/>
    <property type="evidence" value="ECO:0007669"/>
    <property type="project" value="UniProtKB-KW"/>
</dbReference>
<dbReference type="InterPro" id="IPR017896">
    <property type="entry name" value="4Fe4S_Fe-S-bd"/>
</dbReference>
<dbReference type="Pfam" id="PF14697">
    <property type="entry name" value="Fer4_21"/>
    <property type="match status" value="1"/>
</dbReference>
<keyword evidence="6" id="KW-0408">Iron</keyword>
<evidence type="ECO:0000259" key="8">
    <source>
        <dbReference type="PROSITE" id="PS51379"/>
    </source>
</evidence>
<keyword evidence="4" id="KW-0677">Repeat</keyword>
<dbReference type="InterPro" id="IPR017900">
    <property type="entry name" value="4Fe4S_Fe_S_CS"/>
</dbReference>
<keyword evidence="2" id="KW-0004">4Fe-4S</keyword>
<evidence type="ECO:0000256" key="5">
    <source>
        <dbReference type="ARBA" id="ARBA00022982"/>
    </source>
</evidence>
<dbReference type="PROSITE" id="PS51379">
    <property type="entry name" value="4FE4S_FER_2"/>
    <property type="match status" value="2"/>
</dbReference>
<dbReference type="InterPro" id="IPR050572">
    <property type="entry name" value="Fe-S_Ferredoxin"/>
</dbReference>